<dbReference type="Gene3D" id="3.80.10.10">
    <property type="entry name" value="Ribonuclease Inhibitor"/>
    <property type="match status" value="1"/>
</dbReference>
<protein>
    <recommendedName>
        <fullName evidence="3">F-box domain-containing protein</fullName>
    </recommendedName>
</protein>
<name>A0A151ZJC2_TIELA</name>
<dbReference type="Proteomes" id="UP000076078">
    <property type="component" value="Unassembled WGS sequence"/>
</dbReference>
<proteinExistence type="predicted"/>
<reference evidence="1 2" key="1">
    <citation type="submission" date="2015-12" db="EMBL/GenBank/DDBJ databases">
        <title>Dictyostelia acquired genes for synthesis and detection of signals that induce cell-type specialization by lateral gene transfer from prokaryotes.</title>
        <authorList>
            <person name="Gloeckner G."/>
            <person name="Schaap P."/>
        </authorList>
    </citation>
    <scope>NUCLEOTIDE SEQUENCE [LARGE SCALE GENOMIC DNA]</scope>
    <source>
        <strain evidence="1 2">TK</strain>
    </source>
</reference>
<sequence>MNTLIRPRGILPQYVINSIIEEVLQNKNLPIKYIMSLLSINKGVFKYISKYYYNTLRMGQDKFTVEFMKIVETHIKNEYCPLKFIRKLVIGFSRDIPGNGKQLLPLTKTRFPHLTTLFLVLNRPIRQYKSIDTTFPTTITDLTLDLRYDSGSTEYIVAILESVKPSIKSLSLFLKESEVPLYFSKTSLHGYLQSYQVGQLTKLYINTIDKLKEKVIFCNRYKTLTSLSLKDTELSLESIPKCENLQYLKITCQERDIITLITLINQKSSIRELVLTINQDYYLYYGIKTMEPFMFIMDLQLIGHTNSIRKIINYNSKSSILTSLSIIKREYSLYDVIETIGTFLDKNTSLKNLVIDAIEHNILPDQILKSLSQSISKHPTLQSLTLGIEKQNDVVKTYLFDHLHQSKSLSVIKVKSTTYQPGDSMKPKHPFVKIESLGNITTYMPTK</sequence>
<evidence type="ECO:0000313" key="2">
    <source>
        <dbReference type="Proteomes" id="UP000076078"/>
    </source>
</evidence>
<comment type="caution">
    <text evidence="1">The sequence shown here is derived from an EMBL/GenBank/DDBJ whole genome shotgun (WGS) entry which is preliminary data.</text>
</comment>
<gene>
    <name evidence="1" type="ORF">DLAC_04378</name>
</gene>
<evidence type="ECO:0000313" key="1">
    <source>
        <dbReference type="EMBL" id="KYQ94098.1"/>
    </source>
</evidence>
<dbReference type="AlphaFoldDB" id="A0A151ZJC2"/>
<dbReference type="SUPFAM" id="SSF52047">
    <property type="entry name" value="RNI-like"/>
    <property type="match status" value="1"/>
</dbReference>
<dbReference type="InParanoid" id="A0A151ZJC2"/>
<keyword evidence="2" id="KW-1185">Reference proteome</keyword>
<accession>A0A151ZJC2</accession>
<evidence type="ECO:0008006" key="3">
    <source>
        <dbReference type="Google" id="ProtNLM"/>
    </source>
</evidence>
<dbReference type="EMBL" id="LODT01000022">
    <property type="protein sequence ID" value="KYQ94098.1"/>
    <property type="molecule type" value="Genomic_DNA"/>
</dbReference>
<dbReference type="InterPro" id="IPR032675">
    <property type="entry name" value="LRR_dom_sf"/>
</dbReference>
<organism evidence="1 2">
    <name type="scientific">Tieghemostelium lacteum</name>
    <name type="common">Slime mold</name>
    <name type="synonym">Dictyostelium lacteum</name>
    <dbReference type="NCBI Taxonomy" id="361077"/>
    <lineage>
        <taxon>Eukaryota</taxon>
        <taxon>Amoebozoa</taxon>
        <taxon>Evosea</taxon>
        <taxon>Eumycetozoa</taxon>
        <taxon>Dictyostelia</taxon>
        <taxon>Dictyosteliales</taxon>
        <taxon>Raperosteliaceae</taxon>
        <taxon>Tieghemostelium</taxon>
    </lineage>
</organism>